<dbReference type="Pfam" id="PF09424">
    <property type="entry name" value="YqeY"/>
    <property type="match status" value="1"/>
</dbReference>
<dbReference type="Gene3D" id="1.10.1510.10">
    <property type="entry name" value="Uncharacterised protein YqeY/AIM41 PF09424, N-terminal domain"/>
    <property type="match status" value="1"/>
</dbReference>
<comment type="caution">
    <text evidence="2">The sequence shown here is derived from an EMBL/GenBank/DDBJ whole genome shotgun (WGS) entry which is preliminary data.</text>
</comment>
<dbReference type="GO" id="GO:0005739">
    <property type="term" value="C:mitochondrion"/>
    <property type="evidence" value="ECO:0007669"/>
    <property type="project" value="UniProtKB-SubCell"/>
</dbReference>
<reference evidence="2" key="1">
    <citation type="submission" date="2021-01" db="EMBL/GenBank/DDBJ databases">
        <authorList>
            <person name="Kaushik A."/>
        </authorList>
    </citation>
    <scope>NUCLEOTIDE SEQUENCE</scope>
    <source>
        <strain evidence="2">AG6-10EEA</strain>
    </source>
</reference>
<protein>
    <recommendedName>
        <fullName evidence="1">Altered inheritance of mitochondria protein 41</fullName>
    </recommendedName>
</protein>
<dbReference type="SUPFAM" id="SSF89095">
    <property type="entry name" value="GatB/YqeY motif"/>
    <property type="match status" value="1"/>
</dbReference>
<evidence type="ECO:0000313" key="3">
    <source>
        <dbReference type="Proteomes" id="UP000663853"/>
    </source>
</evidence>
<dbReference type="InterPro" id="IPR019004">
    <property type="entry name" value="YqeY/Aim41"/>
</dbReference>
<organism evidence="2 3">
    <name type="scientific">Rhizoctonia solani</name>
    <dbReference type="NCBI Taxonomy" id="456999"/>
    <lineage>
        <taxon>Eukaryota</taxon>
        <taxon>Fungi</taxon>
        <taxon>Dikarya</taxon>
        <taxon>Basidiomycota</taxon>
        <taxon>Agaricomycotina</taxon>
        <taxon>Agaricomycetes</taxon>
        <taxon>Cantharellales</taxon>
        <taxon>Ceratobasidiaceae</taxon>
        <taxon>Rhizoctonia</taxon>
    </lineage>
</organism>
<gene>
    <name evidence="1" type="primary">AIM41</name>
    <name evidence="2" type="ORF">RDB_LOCUS114767</name>
</gene>
<evidence type="ECO:0000256" key="1">
    <source>
        <dbReference type="RuleBase" id="RU365099"/>
    </source>
</evidence>
<sequence>MIPQRLWFAGSRVGRCYATPRPHILSIGIVARQFASDAPKADARTRLRDELKQAMKSKDSFRSTTIRSALAEITNADKANKGALITNENILSLLQKSISRRTDSASQFRSASRADLAEKEEAECQILSSFLPAQLSEEEVDRRLREAFSKLETTTGNPGALIGKLMKGFYETTERASVQADAVSKKAREIIQSAAAGK</sequence>
<keyword evidence="1" id="KW-0496">Mitochondrion</keyword>
<proteinExistence type="inferred from homology"/>
<comment type="similarity">
    <text evidence="1">Belongs to the AIM41 family.</text>
</comment>
<dbReference type="PANTHER" id="PTHR28055:SF1">
    <property type="entry name" value="ALTERED INHERITANCE OF MITOCHONDRIA PROTEIN 41, MITOCHONDRIAL"/>
    <property type="match status" value="1"/>
</dbReference>
<dbReference type="PANTHER" id="PTHR28055">
    <property type="entry name" value="ALTERED INHERITANCE OF MITOCHONDRIA PROTEIN 41, MITOCHONDRIAL"/>
    <property type="match status" value="1"/>
</dbReference>
<dbReference type="Proteomes" id="UP000663853">
    <property type="component" value="Unassembled WGS sequence"/>
</dbReference>
<name>A0A8H3HC81_9AGAM</name>
<dbReference type="InterPro" id="IPR042184">
    <property type="entry name" value="YqeY/Aim41_N"/>
</dbReference>
<evidence type="ECO:0000313" key="2">
    <source>
        <dbReference type="EMBL" id="CAE6502671.1"/>
    </source>
</evidence>
<dbReference type="GO" id="GO:0016884">
    <property type="term" value="F:carbon-nitrogen ligase activity, with glutamine as amido-N-donor"/>
    <property type="evidence" value="ECO:0007669"/>
    <property type="project" value="UniProtKB-UniRule"/>
</dbReference>
<dbReference type="EMBL" id="CAJMXA010003553">
    <property type="protein sequence ID" value="CAE6502671.1"/>
    <property type="molecule type" value="Genomic_DNA"/>
</dbReference>
<accession>A0A8H3HC81</accession>
<dbReference type="InterPro" id="IPR003789">
    <property type="entry name" value="Asn/Gln_tRNA_amidoTrase-B-like"/>
</dbReference>
<comment type="subcellular location">
    <subcellularLocation>
        <location evidence="1">Mitochondrion</location>
    </subcellularLocation>
</comment>
<dbReference type="AlphaFoldDB" id="A0A8H3HC81"/>